<comment type="caution">
    <text evidence="2">The sequence shown here is derived from an EMBL/GenBank/DDBJ whole genome shotgun (WGS) entry which is preliminary data.</text>
</comment>
<evidence type="ECO:0000313" key="3">
    <source>
        <dbReference type="Proteomes" id="UP001500655"/>
    </source>
</evidence>
<evidence type="ECO:0000256" key="1">
    <source>
        <dbReference type="SAM" id="MobiDB-lite"/>
    </source>
</evidence>
<name>A0ABN2L8Y0_9ACTN</name>
<evidence type="ECO:0000313" key="2">
    <source>
        <dbReference type="EMBL" id="GAA1777195.1"/>
    </source>
</evidence>
<organism evidence="2 3">
    <name type="scientific">Luedemannella helvata</name>
    <dbReference type="NCBI Taxonomy" id="349315"/>
    <lineage>
        <taxon>Bacteria</taxon>
        <taxon>Bacillati</taxon>
        <taxon>Actinomycetota</taxon>
        <taxon>Actinomycetes</taxon>
        <taxon>Micromonosporales</taxon>
        <taxon>Micromonosporaceae</taxon>
        <taxon>Luedemannella</taxon>
    </lineage>
</organism>
<reference evidence="2 3" key="1">
    <citation type="journal article" date="2019" name="Int. J. Syst. Evol. Microbiol.">
        <title>The Global Catalogue of Microorganisms (GCM) 10K type strain sequencing project: providing services to taxonomists for standard genome sequencing and annotation.</title>
        <authorList>
            <consortium name="The Broad Institute Genomics Platform"/>
            <consortium name="The Broad Institute Genome Sequencing Center for Infectious Disease"/>
            <person name="Wu L."/>
            <person name="Ma J."/>
        </authorList>
    </citation>
    <scope>NUCLEOTIDE SEQUENCE [LARGE SCALE GENOMIC DNA]</scope>
    <source>
        <strain evidence="2 3">JCM 13249</strain>
    </source>
</reference>
<gene>
    <name evidence="2" type="ORF">GCM10009681_55580</name>
</gene>
<proteinExistence type="predicted"/>
<accession>A0ABN2L8Y0</accession>
<dbReference type="EMBL" id="BAAALS010000053">
    <property type="protein sequence ID" value="GAA1777195.1"/>
    <property type="molecule type" value="Genomic_DNA"/>
</dbReference>
<dbReference type="Proteomes" id="UP001500655">
    <property type="component" value="Unassembled WGS sequence"/>
</dbReference>
<feature type="region of interest" description="Disordered" evidence="1">
    <location>
        <begin position="12"/>
        <end position="47"/>
    </location>
</feature>
<protein>
    <submittedName>
        <fullName evidence="2">Uncharacterized protein</fullName>
    </submittedName>
</protein>
<keyword evidence="3" id="KW-1185">Reference proteome</keyword>
<sequence>MLTTRTMLWNTVPNITPGSLRSGRMGARRSDGKRQTGRRSRAQVVKPGRLPVSEFAFDRAGAASPFGDDLTFPLPTAELTYRHPTTA</sequence>